<dbReference type="EMBL" id="RSDW01000001">
    <property type="protein sequence ID" value="RSL18660.1"/>
    <property type="molecule type" value="Genomic_DNA"/>
</dbReference>
<sequence length="274" mass="30056">MHDDALNEQLKLATIEKIASYTVGIAVEKNTGAGTGTFITDGVDRYVLTAAHNIQDVDIKGVRFWLSPNKGIIEKAAQDTTTKEVGRLTVGVSLPIVETRIDPKRDIAVLRIDNSFVLPEGPEVYHLGRSFEFSHWPEEQLDGISTLMFGFPVANSRPLHTVGNNTFCFLGAANMLSRYSIRINADKFKGLSNSVSPDTDFLLEYTGEDIDPHGFSGCGVWIPTDTQGRRVWTSDPVLIGVSNQYFRRSNLISATKLPAIVTITPPDGDKNGTD</sequence>
<organism evidence="1 2">
    <name type="scientific">Edaphobacter aggregans</name>
    <dbReference type="NCBI Taxonomy" id="570835"/>
    <lineage>
        <taxon>Bacteria</taxon>
        <taxon>Pseudomonadati</taxon>
        <taxon>Acidobacteriota</taxon>
        <taxon>Terriglobia</taxon>
        <taxon>Terriglobales</taxon>
        <taxon>Acidobacteriaceae</taxon>
        <taxon>Edaphobacter</taxon>
    </lineage>
</organism>
<proteinExistence type="predicted"/>
<dbReference type="InterPro" id="IPR009003">
    <property type="entry name" value="Peptidase_S1_PA"/>
</dbReference>
<reference evidence="1 2" key="1">
    <citation type="submission" date="2018-12" db="EMBL/GenBank/DDBJ databases">
        <title>Sequencing of bacterial isolates from soil warming experiment in Harvard Forest, Massachusetts, USA.</title>
        <authorList>
            <person name="Deangelis K."/>
        </authorList>
    </citation>
    <scope>NUCLEOTIDE SEQUENCE [LARGE SCALE GENOMIC DNA]</scope>
    <source>
        <strain evidence="1 2">EB153</strain>
    </source>
</reference>
<evidence type="ECO:0000313" key="1">
    <source>
        <dbReference type="EMBL" id="RSL18660.1"/>
    </source>
</evidence>
<comment type="caution">
    <text evidence="1">The sequence shown here is derived from an EMBL/GenBank/DDBJ whole genome shotgun (WGS) entry which is preliminary data.</text>
</comment>
<protein>
    <recommendedName>
        <fullName evidence="3">Trypsin-like peptidase</fullName>
    </recommendedName>
</protein>
<dbReference type="InterPro" id="IPR043504">
    <property type="entry name" value="Peptidase_S1_PA_chymotrypsin"/>
</dbReference>
<dbReference type="AlphaFoldDB" id="A0A3R9PCI2"/>
<evidence type="ECO:0008006" key="3">
    <source>
        <dbReference type="Google" id="ProtNLM"/>
    </source>
</evidence>
<accession>A0A3R9PCI2</accession>
<dbReference type="SUPFAM" id="SSF50494">
    <property type="entry name" value="Trypsin-like serine proteases"/>
    <property type="match status" value="1"/>
</dbReference>
<dbReference type="Gene3D" id="2.40.10.10">
    <property type="entry name" value="Trypsin-like serine proteases"/>
    <property type="match status" value="1"/>
</dbReference>
<name>A0A3R9PCI2_9BACT</name>
<evidence type="ECO:0000313" key="2">
    <source>
        <dbReference type="Proteomes" id="UP000269669"/>
    </source>
</evidence>
<dbReference type="Proteomes" id="UP000269669">
    <property type="component" value="Unassembled WGS sequence"/>
</dbReference>
<keyword evidence="2" id="KW-1185">Reference proteome</keyword>
<gene>
    <name evidence="1" type="ORF">EDE15_4255</name>
</gene>